<dbReference type="AlphaFoldDB" id="A0A1H9GGV4"/>
<protein>
    <submittedName>
        <fullName evidence="2">Sulfite exporter TauE/SafE</fullName>
    </submittedName>
</protein>
<evidence type="ECO:0000313" key="3">
    <source>
        <dbReference type="Proteomes" id="UP000198833"/>
    </source>
</evidence>
<keyword evidence="1" id="KW-1133">Transmembrane helix</keyword>
<dbReference type="Proteomes" id="UP000198833">
    <property type="component" value="Unassembled WGS sequence"/>
</dbReference>
<feature type="transmembrane region" description="Helical" evidence="1">
    <location>
        <begin position="176"/>
        <end position="204"/>
    </location>
</feature>
<evidence type="ECO:0000256" key="1">
    <source>
        <dbReference type="SAM" id="Phobius"/>
    </source>
</evidence>
<keyword evidence="1" id="KW-0472">Membrane</keyword>
<gene>
    <name evidence="2" type="ORF">SAMN04488558_1143</name>
</gene>
<name>A0A1H9GGV4_9LACT</name>
<feature type="transmembrane region" description="Helical" evidence="1">
    <location>
        <begin position="134"/>
        <end position="156"/>
    </location>
</feature>
<reference evidence="2 3" key="1">
    <citation type="submission" date="2016-10" db="EMBL/GenBank/DDBJ databases">
        <authorList>
            <person name="de Groot N.N."/>
        </authorList>
    </citation>
    <scope>NUCLEOTIDE SEQUENCE [LARGE SCALE GENOMIC DNA]</scope>
    <source>
        <strain evidence="2 3">DSM 15695</strain>
    </source>
</reference>
<organism evidence="2 3">
    <name type="scientific">Ignavigranum ruoffiae</name>
    <dbReference type="NCBI Taxonomy" id="89093"/>
    <lineage>
        <taxon>Bacteria</taxon>
        <taxon>Bacillati</taxon>
        <taxon>Bacillota</taxon>
        <taxon>Bacilli</taxon>
        <taxon>Lactobacillales</taxon>
        <taxon>Aerococcaceae</taxon>
        <taxon>Ignavigranum</taxon>
    </lineage>
</organism>
<keyword evidence="1" id="KW-0812">Transmembrane</keyword>
<feature type="transmembrane region" description="Helical" evidence="1">
    <location>
        <begin position="5"/>
        <end position="22"/>
    </location>
</feature>
<dbReference type="EMBL" id="FOEN01000014">
    <property type="protein sequence ID" value="SEQ49325.1"/>
    <property type="molecule type" value="Genomic_DNA"/>
</dbReference>
<dbReference type="RefSeq" id="WP_092572625.1">
    <property type="nucleotide sequence ID" value="NZ_CP096206.2"/>
</dbReference>
<proteinExistence type="predicted"/>
<feature type="transmembrane region" description="Helical" evidence="1">
    <location>
        <begin position="42"/>
        <end position="66"/>
    </location>
</feature>
<dbReference type="PANTHER" id="PTHR43483:SF3">
    <property type="entry name" value="MEMBRANE TRANSPORTER PROTEIN HI_0806-RELATED"/>
    <property type="match status" value="1"/>
</dbReference>
<feature type="transmembrane region" description="Helical" evidence="1">
    <location>
        <begin position="264"/>
        <end position="284"/>
    </location>
</feature>
<sequence>MLVNIILTLIVIVNGLFVYSFIKDLKLHWSELKDEPGNPITMFISQFIIYFLSTFGISDFAIGAALYPKMKWVNAKRLPGTLNTACVIPVATMALAYITSIEVALPTLIVAIVAQVIGAYISPKFVVKLPARTIKYLVSIGLFVAAAVILAGKFGWMPAGGTATGLTGWKLVVLGIGSFIFGAFNNMGIGSYALTMATVFALGLDPRIAFPIMMGACTFSVPVGSMQFIKLDAYSRKITLFSATAGVIGVLIAVFIVKSLDVSILQWVVVAVILYSALSLLSSLRQSEEE</sequence>
<accession>A0A1H9GGV4</accession>
<feature type="transmembrane region" description="Helical" evidence="1">
    <location>
        <begin position="104"/>
        <end position="122"/>
    </location>
</feature>
<evidence type="ECO:0000313" key="2">
    <source>
        <dbReference type="EMBL" id="SEQ49325.1"/>
    </source>
</evidence>
<dbReference type="STRING" id="89093.SAMN04488558_1143"/>
<dbReference type="PANTHER" id="PTHR43483">
    <property type="entry name" value="MEMBRANE TRANSPORTER PROTEIN HI_0806-RELATED"/>
    <property type="match status" value="1"/>
</dbReference>
<feature type="transmembrane region" description="Helical" evidence="1">
    <location>
        <begin position="238"/>
        <end position="258"/>
    </location>
</feature>
<keyword evidence="3" id="KW-1185">Reference proteome</keyword>
<dbReference type="OrthoDB" id="357960at2"/>